<dbReference type="Pfam" id="PF00022">
    <property type="entry name" value="Actin"/>
    <property type="match status" value="2"/>
</dbReference>
<dbReference type="Gene3D" id="3.30.420.40">
    <property type="match status" value="3"/>
</dbReference>
<dbReference type="PANTHER" id="PTHR11937">
    <property type="entry name" value="ACTIN"/>
    <property type="match status" value="1"/>
</dbReference>
<evidence type="ECO:0000256" key="2">
    <source>
        <dbReference type="SAM" id="MobiDB-lite"/>
    </source>
</evidence>
<evidence type="ECO:0000313" key="4">
    <source>
        <dbReference type="Proteomes" id="UP000664521"/>
    </source>
</evidence>
<dbReference type="EMBL" id="CAJPDS010000023">
    <property type="protein sequence ID" value="CAF9919254.1"/>
    <property type="molecule type" value="Genomic_DNA"/>
</dbReference>
<dbReference type="CDD" id="cd10206">
    <property type="entry name" value="ASKHA_NBD_Arp8-like"/>
    <property type="match status" value="1"/>
</dbReference>
<feature type="compositionally biased region" description="Low complexity" evidence="2">
    <location>
        <begin position="536"/>
        <end position="547"/>
    </location>
</feature>
<dbReference type="FunFam" id="3.30.420.40:FF:000232">
    <property type="entry name" value="Actin-related protein 8"/>
    <property type="match status" value="1"/>
</dbReference>
<dbReference type="SMART" id="SM00268">
    <property type="entry name" value="ACTIN"/>
    <property type="match status" value="1"/>
</dbReference>
<accession>A0A8H3IMM6</accession>
<dbReference type="Proteomes" id="UP000664521">
    <property type="component" value="Unassembled WGS sequence"/>
</dbReference>
<feature type="compositionally biased region" description="Polar residues" evidence="2">
    <location>
        <begin position="521"/>
        <end position="534"/>
    </location>
</feature>
<feature type="region of interest" description="Disordered" evidence="2">
    <location>
        <begin position="145"/>
        <end position="173"/>
    </location>
</feature>
<dbReference type="SUPFAM" id="SSF53067">
    <property type="entry name" value="Actin-like ATPase domain"/>
    <property type="match status" value="2"/>
</dbReference>
<feature type="compositionally biased region" description="Basic and acidic residues" evidence="2">
    <location>
        <begin position="145"/>
        <end position="158"/>
    </location>
</feature>
<comment type="caution">
    <text evidence="3">The sequence shown here is derived from an EMBL/GenBank/DDBJ whole genome shotgun (WGS) entry which is preliminary data.</text>
</comment>
<dbReference type="OrthoDB" id="5572108at2759"/>
<comment type="similarity">
    <text evidence="1">Belongs to the actin family.</text>
</comment>
<organism evidence="3 4">
    <name type="scientific">Heterodermia speciosa</name>
    <dbReference type="NCBI Taxonomy" id="116794"/>
    <lineage>
        <taxon>Eukaryota</taxon>
        <taxon>Fungi</taxon>
        <taxon>Dikarya</taxon>
        <taxon>Ascomycota</taxon>
        <taxon>Pezizomycotina</taxon>
        <taxon>Lecanoromycetes</taxon>
        <taxon>OSLEUM clade</taxon>
        <taxon>Lecanoromycetidae</taxon>
        <taxon>Caliciales</taxon>
        <taxon>Physciaceae</taxon>
        <taxon>Heterodermia</taxon>
    </lineage>
</organism>
<proteinExistence type="inferred from homology"/>
<protein>
    <submittedName>
        <fullName evidence="3">Actin-like protein arp8</fullName>
    </submittedName>
</protein>
<evidence type="ECO:0000256" key="1">
    <source>
        <dbReference type="RuleBase" id="RU000487"/>
    </source>
</evidence>
<name>A0A8H3IMM6_9LECA</name>
<evidence type="ECO:0000313" key="3">
    <source>
        <dbReference type="EMBL" id="CAF9919254.1"/>
    </source>
</evidence>
<keyword evidence="4" id="KW-1185">Reference proteome</keyword>
<dbReference type="AlphaFoldDB" id="A0A8H3IMM6"/>
<sequence length="710" mass="80504">MVGKKSGKALLREEGLERTDNSMSLTSWPEVNPINQKNYYTEFLKRDDQILPYRLQQEERRNRMTTHAKNRDRELAQVGLEETTAVDPDIDLGDDVGLDDTTVPGQEQLGSKIIVIHPGSQNMRIGLASDSLPKTVPMCIARQWAKSESEDRDGEPRPKRQKTNSGSVMAPEKMFGPTFANEYTTMSTELKIYMRSNKQRVLPNSKELVVNYNKRIEPESISEHNDPLRIDWTELTPKPPPYFTGKEALRVPDYSNPRYKLFWPLQCGQYNEKDYDEKLHLYNDITVIIEEAIKNQLGLRRKREWAQYSCVFVIPDLYEREYVTQTFDMVMRDMGFGRIAFIQESLAASYGAGYTITCVVDIGAQKTSICCVDDGMCVEESRINLKYGGFDVTETFIKMLLFDHFPYEDINLKRRYDFLLAEEIKSQYCNLKIEDVTVQPGEFHLRAPHQETRKYSFKFYDEKYLAPRGFFQPDIFDNAPKLDGRRKIIQPSTNIYSGSLDDPLSSAQSAIIHACVQLSGKDTTNGDPNGNLPSTPLRQPPGLLQRLNEPNDRSSPAGNSAAGDDEDSTPAPGGDSNPKNGQNLLSSVFQEEILPIAPLEHAILTSILYGARNDERKMRDFLGGIMIIGGGSQIPMLDLFLEEALKKAKPPNAKDVQVGAKPRDLDPQVVAWKGASVFGRIPSTDDLWIGRIEYDRLGARVLNNKVNWIW</sequence>
<reference evidence="3" key="1">
    <citation type="submission" date="2021-03" db="EMBL/GenBank/DDBJ databases">
        <authorList>
            <person name="Tagirdzhanova G."/>
        </authorList>
    </citation>
    <scope>NUCLEOTIDE SEQUENCE</scope>
</reference>
<feature type="region of interest" description="Disordered" evidence="2">
    <location>
        <begin position="521"/>
        <end position="583"/>
    </location>
</feature>
<dbReference type="InterPro" id="IPR043129">
    <property type="entry name" value="ATPase_NBD"/>
</dbReference>
<gene>
    <name evidence="3" type="primary">ARP8</name>
    <name evidence="3" type="ORF">HETSPECPRED_003986</name>
</gene>
<dbReference type="Gene3D" id="3.90.640.10">
    <property type="entry name" value="Actin, Chain A, domain 4"/>
    <property type="match status" value="1"/>
</dbReference>
<dbReference type="InterPro" id="IPR004000">
    <property type="entry name" value="Actin"/>
</dbReference>